<dbReference type="GO" id="GO:0005886">
    <property type="term" value="C:plasma membrane"/>
    <property type="evidence" value="ECO:0007669"/>
    <property type="project" value="TreeGrafter"/>
</dbReference>
<dbReference type="Pfam" id="PF09335">
    <property type="entry name" value="VTT_dom"/>
    <property type="match status" value="1"/>
</dbReference>
<sequence length="205" mass="22447">MSKVSKPAATPSSNSGKADAWYQRVAESSAVLPLMFVLSMLESIIIPIPLELILIPLLIHQRERLWAIATVVLAGCLVGASIGYGVGLWLFDDIGDAILTYFGYSQAFEQFTAQFQQHGFVTLLLTGITPIPFQVGMLAAGSSNYPFSLFMLAAVIARGLRYYGLALLVYWFGPLVLGWWQQHSRKAGWLLLTLLGGGYAVYLLV</sequence>
<proteinExistence type="predicted"/>
<dbReference type="InterPro" id="IPR051311">
    <property type="entry name" value="DedA_domain"/>
</dbReference>
<keyword evidence="1" id="KW-1133">Transmembrane helix</keyword>
<feature type="transmembrane region" description="Helical" evidence="1">
    <location>
        <begin position="31"/>
        <end position="58"/>
    </location>
</feature>
<keyword evidence="4" id="KW-1185">Reference proteome</keyword>
<feature type="transmembrane region" description="Helical" evidence="1">
    <location>
        <begin position="187"/>
        <end position="204"/>
    </location>
</feature>
<dbReference type="PANTHER" id="PTHR42709">
    <property type="entry name" value="ALKALINE PHOSPHATASE LIKE PROTEIN"/>
    <property type="match status" value="1"/>
</dbReference>
<dbReference type="InterPro" id="IPR032816">
    <property type="entry name" value="VTT_dom"/>
</dbReference>
<dbReference type="EMBL" id="QGTT01000002">
    <property type="protein sequence ID" value="PWW15073.1"/>
    <property type="molecule type" value="Genomic_DNA"/>
</dbReference>
<evidence type="ECO:0000259" key="2">
    <source>
        <dbReference type="Pfam" id="PF09335"/>
    </source>
</evidence>
<dbReference type="AlphaFoldDB" id="A0A317QC47"/>
<keyword evidence="1" id="KW-0472">Membrane</keyword>
<dbReference type="RefSeq" id="WP_258306510.1">
    <property type="nucleotide sequence ID" value="NZ_QGTT01000002.1"/>
</dbReference>
<dbReference type="PANTHER" id="PTHR42709:SF11">
    <property type="entry name" value="DEDA FAMILY PROTEIN"/>
    <property type="match status" value="1"/>
</dbReference>
<feature type="domain" description="VTT" evidence="2">
    <location>
        <begin position="65"/>
        <end position="169"/>
    </location>
</feature>
<name>A0A317QC47_9GAMM</name>
<keyword evidence="1" id="KW-0812">Transmembrane</keyword>
<evidence type="ECO:0000313" key="3">
    <source>
        <dbReference type="EMBL" id="PWW15073.1"/>
    </source>
</evidence>
<organism evidence="3 4">
    <name type="scientific">Pseudidiomarina maritima</name>
    <dbReference type="NCBI Taxonomy" id="519453"/>
    <lineage>
        <taxon>Bacteria</taxon>
        <taxon>Pseudomonadati</taxon>
        <taxon>Pseudomonadota</taxon>
        <taxon>Gammaproteobacteria</taxon>
        <taxon>Alteromonadales</taxon>
        <taxon>Idiomarinaceae</taxon>
        <taxon>Pseudidiomarina</taxon>
    </lineage>
</organism>
<evidence type="ECO:0000256" key="1">
    <source>
        <dbReference type="SAM" id="Phobius"/>
    </source>
</evidence>
<dbReference type="Proteomes" id="UP000246964">
    <property type="component" value="Unassembled WGS sequence"/>
</dbReference>
<feature type="transmembrane region" description="Helical" evidence="1">
    <location>
        <begin position="65"/>
        <end position="91"/>
    </location>
</feature>
<feature type="transmembrane region" description="Helical" evidence="1">
    <location>
        <begin position="162"/>
        <end position="181"/>
    </location>
</feature>
<accession>A0A317QC47</accession>
<gene>
    <name evidence="3" type="ORF">DET45_10271</name>
</gene>
<evidence type="ECO:0000313" key="4">
    <source>
        <dbReference type="Proteomes" id="UP000246964"/>
    </source>
</evidence>
<comment type="caution">
    <text evidence="3">The sequence shown here is derived from an EMBL/GenBank/DDBJ whole genome shotgun (WGS) entry which is preliminary data.</text>
</comment>
<reference evidence="3 4" key="1">
    <citation type="submission" date="2018-05" db="EMBL/GenBank/DDBJ databases">
        <title>Freshwater and sediment microbial communities from various areas in North America, analyzing microbe dynamics in response to fracking.</title>
        <authorList>
            <person name="Lamendella R."/>
        </authorList>
    </citation>
    <scope>NUCLEOTIDE SEQUENCE [LARGE SCALE GENOMIC DNA]</scope>
    <source>
        <strain evidence="3 4">125B1</strain>
    </source>
</reference>
<protein>
    <submittedName>
        <fullName evidence="3">Membrane protein YqaA with SNARE-associated domain</fullName>
    </submittedName>
</protein>